<feature type="transmembrane region" description="Helical" evidence="6">
    <location>
        <begin position="140"/>
        <end position="166"/>
    </location>
</feature>
<keyword evidence="3 6" id="KW-0812">Transmembrane</keyword>
<evidence type="ECO:0000313" key="8">
    <source>
        <dbReference type="Proteomes" id="UP000326903"/>
    </source>
</evidence>
<feature type="transmembrane region" description="Helical" evidence="6">
    <location>
        <begin position="358"/>
        <end position="381"/>
    </location>
</feature>
<feature type="transmembrane region" description="Helical" evidence="6">
    <location>
        <begin position="420"/>
        <end position="444"/>
    </location>
</feature>
<dbReference type="CDD" id="cd12082">
    <property type="entry name" value="MATE_like"/>
    <property type="match status" value="1"/>
</dbReference>
<feature type="transmembrane region" description="Helical" evidence="6">
    <location>
        <begin position="56"/>
        <end position="76"/>
    </location>
</feature>
<evidence type="ECO:0000313" key="7">
    <source>
        <dbReference type="EMBL" id="KAA9039598.1"/>
    </source>
</evidence>
<reference evidence="7 8" key="1">
    <citation type="submission" date="2019-09" db="EMBL/GenBank/DDBJ databases">
        <title>Draft genome sequence of Ginsengibacter sp. BR5-29.</title>
        <authorList>
            <person name="Im W.-T."/>
        </authorList>
    </citation>
    <scope>NUCLEOTIDE SEQUENCE [LARGE SCALE GENOMIC DNA]</scope>
    <source>
        <strain evidence="7 8">BR5-29</strain>
    </source>
</reference>
<feature type="transmembrane region" description="Helical" evidence="6">
    <location>
        <begin position="25"/>
        <end position="50"/>
    </location>
</feature>
<dbReference type="GO" id="GO:0005886">
    <property type="term" value="C:plasma membrane"/>
    <property type="evidence" value="ECO:0007669"/>
    <property type="project" value="UniProtKB-SubCell"/>
</dbReference>
<organism evidence="7 8">
    <name type="scientific">Ginsengibacter hankyongi</name>
    <dbReference type="NCBI Taxonomy" id="2607284"/>
    <lineage>
        <taxon>Bacteria</taxon>
        <taxon>Pseudomonadati</taxon>
        <taxon>Bacteroidota</taxon>
        <taxon>Chitinophagia</taxon>
        <taxon>Chitinophagales</taxon>
        <taxon>Chitinophagaceae</taxon>
        <taxon>Ginsengibacter</taxon>
    </lineage>
</organism>
<name>A0A5J5IJ87_9BACT</name>
<accession>A0A5J5IJ87</accession>
<feature type="transmembrane region" description="Helical" evidence="6">
    <location>
        <begin position="178"/>
        <end position="196"/>
    </location>
</feature>
<dbReference type="Proteomes" id="UP000326903">
    <property type="component" value="Unassembled WGS sequence"/>
</dbReference>
<evidence type="ECO:0000256" key="2">
    <source>
        <dbReference type="ARBA" id="ARBA00022475"/>
    </source>
</evidence>
<keyword evidence="8" id="KW-1185">Reference proteome</keyword>
<evidence type="ECO:0000256" key="5">
    <source>
        <dbReference type="ARBA" id="ARBA00023136"/>
    </source>
</evidence>
<protein>
    <submittedName>
        <fullName evidence="7">MATE family efflux transporter</fullName>
    </submittedName>
</protein>
<feature type="transmembrane region" description="Helical" evidence="6">
    <location>
        <begin position="283"/>
        <end position="304"/>
    </location>
</feature>
<keyword evidence="2" id="KW-1003">Cell membrane</keyword>
<dbReference type="PANTHER" id="PTHR30250">
    <property type="entry name" value="PST FAMILY PREDICTED COLANIC ACID TRANSPORTER"/>
    <property type="match status" value="1"/>
</dbReference>
<gene>
    <name evidence="7" type="ORF">FW778_10675</name>
</gene>
<feature type="transmembrane region" description="Helical" evidence="6">
    <location>
        <begin position="202"/>
        <end position="222"/>
    </location>
</feature>
<keyword evidence="5 6" id="KW-0472">Membrane</keyword>
<feature type="transmembrane region" description="Helical" evidence="6">
    <location>
        <begin position="325"/>
        <end position="346"/>
    </location>
</feature>
<feature type="transmembrane region" description="Helical" evidence="6">
    <location>
        <begin position="97"/>
        <end position="120"/>
    </location>
</feature>
<comment type="caution">
    <text evidence="7">The sequence shown here is derived from an EMBL/GenBank/DDBJ whole genome shotgun (WGS) entry which is preliminary data.</text>
</comment>
<dbReference type="AlphaFoldDB" id="A0A5J5IJ87"/>
<evidence type="ECO:0000256" key="6">
    <source>
        <dbReference type="SAM" id="Phobius"/>
    </source>
</evidence>
<evidence type="ECO:0000256" key="1">
    <source>
        <dbReference type="ARBA" id="ARBA00004651"/>
    </source>
</evidence>
<comment type="subcellular location">
    <subcellularLocation>
        <location evidence="1">Cell membrane</location>
        <topology evidence="1">Multi-pass membrane protein</topology>
    </subcellularLocation>
</comment>
<dbReference type="EMBL" id="VYQF01000002">
    <property type="protein sequence ID" value="KAA9039598.1"/>
    <property type="molecule type" value="Genomic_DNA"/>
</dbReference>
<evidence type="ECO:0000256" key="4">
    <source>
        <dbReference type="ARBA" id="ARBA00022989"/>
    </source>
</evidence>
<proteinExistence type="predicted"/>
<dbReference type="InterPro" id="IPR050833">
    <property type="entry name" value="Poly_Biosynth_Transport"/>
</dbReference>
<keyword evidence="4 6" id="KW-1133">Transmembrane helix</keyword>
<evidence type="ECO:0000256" key="3">
    <source>
        <dbReference type="ARBA" id="ARBA00022692"/>
    </source>
</evidence>
<feature type="transmembrane region" description="Helical" evidence="6">
    <location>
        <begin position="243"/>
        <end position="263"/>
    </location>
</feature>
<feature type="transmembrane region" description="Helical" evidence="6">
    <location>
        <begin position="393"/>
        <end position="414"/>
    </location>
</feature>
<dbReference type="PANTHER" id="PTHR30250:SF11">
    <property type="entry name" value="O-ANTIGEN TRANSPORTER-RELATED"/>
    <property type="match status" value="1"/>
</dbReference>
<sequence>MTILVFLNNIINKGHGRSVKAKKNIIASFLIKGISIAISLILVPLTIHYINPSRYGIWLTLSSIVGWFSFFDIGLTQGLRNKFAEAKAKGEDDLAQIYVSTTYAILALIFFFVWILFLIVNHFLNWSHILNITENMQSEISILAVIVFTYFCLQFVLRVITTLIIADQQPAKSSLIDVFGQIFSLIFILILVKTTQGSLVKLGIALCVSPLLVLIGANLFFFRGVFKKFRPVYSKIKFPYAKGLFNLGMVFFIIQVAGIIQYETANIIIARNFGTLEVTSYNIVYKYFGILNMIFVIFITPFWSASTEAYLKRDIQWIKNAIKKYTKLNMLLLGLGCLMLVFSQAVYRIWLGKGTVTIGFYISFWGLIYFNISMFAAKYVYFLNGINALRIQFWASLLSPVFYVILAILFINYFKMGVYSVFIASILANFNGYILSPIQYYMVVNKNKKGIWIK</sequence>